<keyword evidence="3" id="KW-0067">ATP-binding</keyword>
<protein>
    <recommendedName>
        <fullName evidence="4">AAA+ ATPase domain-containing protein</fullName>
    </recommendedName>
</protein>
<dbReference type="InterPro" id="IPR027417">
    <property type="entry name" value="P-loop_NTPase"/>
</dbReference>
<keyword evidence="6" id="KW-1185">Reference proteome</keyword>
<comment type="similarity">
    <text evidence="1">Belongs to the AAA ATPase family.</text>
</comment>
<dbReference type="SMART" id="SM00382">
    <property type="entry name" value="AAA"/>
    <property type="match status" value="1"/>
</dbReference>
<keyword evidence="2" id="KW-0547">Nucleotide-binding</keyword>
<evidence type="ECO:0000313" key="5">
    <source>
        <dbReference type="EMBL" id="MDR6376203.1"/>
    </source>
</evidence>
<dbReference type="InterPro" id="IPR003593">
    <property type="entry name" value="AAA+_ATPase"/>
</dbReference>
<organism evidence="5 6">
    <name type="scientific">Paraburkholderia caledonica</name>
    <dbReference type="NCBI Taxonomy" id="134536"/>
    <lineage>
        <taxon>Bacteria</taxon>
        <taxon>Pseudomonadati</taxon>
        <taxon>Pseudomonadota</taxon>
        <taxon>Betaproteobacteria</taxon>
        <taxon>Burkholderiales</taxon>
        <taxon>Burkholderiaceae</taxon>
        <taxon>Paraburkholderia</taxon>
    </lineage>
</organism>
<comment type="caution">
    <text evidence="5">The sequence shown here is derived from an EMBL/GenBank/DDBJ whole genome shotgun (WGS) entry which is preliminary data.</text>
</comment>
<evidence type="ECO:0000256" key="3">
    <source>
        <dbReference type="ARBA" id="ARBA00022840"/>
    </source>
</evidence>
<dbReference type="Proteomes" id="UP001185254">
    <property type="component" value="Unassembled WGS sequence"/>
</dbReference>
<evidence type="ECO:0000256" key="1">
    <source>
        <dbReference type="ARBA" id="ARBA00006914"/>
    </source>
</evidence>
<evidence type="ECO:0000313" key="6">
    <source>
        <dbReference type="Proteomes" id="UP001185254"/>
    </source>
</evidence>
<gene>
    <name evidence="5" type="ORF">J2776_002903</name>
</gene>
<name>A0ABU1KZ03_9BURK</name>
<dbReference type="CDD" id="cd19481">
    <property type="entry name" value="RecA-like_protease"/>
    <property type="match status" value="1"/>
</dbReference>
<dbReference type="PANTHER" id="PTHR23073">
    <property type="entry name" value="26S PROTEASOME REGULATORY SUBUNIT"/>
    <property type="match status" value="1"/>
</dbReference>
<dbReference type="InterPro" id="IPR003959">
    <property type="entry name" value="ATPase_AAA_core"/>
</dbReference>
<feature type="domain" description="AAA+ ATPase" evidence="4">
    <location>
        <begin position="141"/>
        <end position="273"/>
    </location>
</feature>
<evidence type="ECO:0000259" key="4">
    <source>
        <dbReference type="SMART" id="SM00382"/>
    </source>
</evidence>
<dbReference type="EMBL" id="JAVDQN010000002">
    <property type="protein sequence ID" value="MDR6376203.1"/>
    <property type="molecule type" value="Genomic_DNA"/>
</dbReference>
<evidence type="ECO:0000256" key="2">
    <source>
        <dbReference type="ARBA" id="ARBA00022741"/>
    </source>
</evidence>
<dbReference type="InterPro" id="IPR050221">
    <property type="entry name" value="26S_Proteasome_ATPase"/>
</dbReference>
<sequence>MDHFTLVYDLCRAALSGDPKEARSVVKRLGSALAKGGNADDAALISRLVKATGTSGERRAVAFTESKTGKAPLFDLPGEVLHAATHIPVDRESGASLAEVIPVERLAADRPVLGAALEGAVNDLLLEWQNASSLASLGLTPARTCLIYGPPGTGKTRLAHWLAGQLQVPVILVRLDGLMSSYLGTTSRNIGNLFKFANTYKAVLLLDEFDAIAKLRDDPNEIGEIKRIVNTLLQELDARRPLGFTIAITNHSNLLDPAVWRRFEVQLETPIPDWGQRLEILKAFLPPLDISDGKQQLLSWALDGCSGAEIEDVVIGLKKSHALDPDGLTFVERLTRVSFSHGGRIKERIKSLLASDTTRLAQALLEQPHFSQARVAEALDLNRSTVSRWAKIK</sequence>
<dbReference type="Gene3D" id="3.40.50.300">
    <property type="entry name" value="P-loop containing nucleotide triphosphate hydrolases"/>
    <property type="match status" value="1"/>
</dbReference>
<dbReference type="Pfam" id="PF00004">
    <property type="entry name" value="AAA"/>
    <property type="match status" value="1"/>
</dbReference>
<dbReference type="RefSeq" id="WP_310066617.1">
    <property type="nucleotide sequence ID" value="NZ_JAVDQN010000002.1"/>
</dbReference>
<reference evidence="5 6" key="1">
    <citation type="submission" date="2023-07" db="EMBL/GenBank/DDBJ databases">
        <title>Sorghum-associated microbial communities from plants grown in Nebraska, USA.</title>
        <authorList>
            <person name="Schachtman D."/>
        </authorList>
    </citation>
    <scope>NUCLEOTIDE SEQUENCE [LARGE SCALE GENOMIC DNA]</scope>
    <source>
        <strain evidence="5 6">DS1039</strain>
    </source>
</reference>
<accession>A0ABU1KZ03</accession>
<dbReference type="SUPFAM" id="SSF52540">
    <property type="entry name" value="P-loop containing nucleoside triphosphate hydrolases"/>
    <property type="match status" value="1"/>
</dbReference>
<proteinExistence type="inferred from homology"/>